<dbReference type="SMART" id="SM00462">
    <property type="entry name" value="PTB"/>
    <property type="match status" value="1"/>
</dbReference>
<dbReference type="OrthoDB" id="5962185at2759"/>
<accession>A0A9D4FYC9</accession>
<dbReference type="Proteomes" id="UP000828390">
    <property type="component" value="Unassembled WGS sequence"/>
</dbReference>
<feature type="domain" description="PID" evidence="2">
    <location>
        <begin position="17"/>
        <end position="156"/>
    </location>
</feature>
<sequence length="272" mass="30747">MFNRLKDRAKISDQDPSFTVRYIGSAETFTATGKGCTTPLVQRLWDNAEEEQFLPRMRVKITPSGVSMKSLDKKKVPEKMFPIENISFCNVDLEVNDRIFSWISRPADDKMWECHAVYCSSTEKARSMSLVLTRAFHIAYKEWKSSQTKEVREMEKHHRSKSLPAISLEKKMRTTRDPVTKQQSLDLRNSQVQTETSVMENIHVLANGLSLAETAFKSQTSVKSNLSSKAAISDATSDYTDMDSDIKPGTSSEVELTGEASGDQIEDCDLRL</sequence>
<dbReference type="PANTHER" id="PTHR11232">
    <property type="entry name" value="PHOSPHOTYROSINE INTERACTION DOMAIN-CONTAINING FAMILY MEMBER"/>
    <property type="match status" value="1"/>
</dbReference>
<dbReference type="PROSITE" id="PS01179">
    <property type="entry name" value="PID"/>
    <property type="match status" value="1"/>
</dbReference>
<keyword evidence="5" id="KW-1185">Reference proteome</keyword>
<protein>
    <recommendedName>
        <fullName evidence="2">PID domain-containing protein</fullName>
    </recommendedName>
</protein>
<gene>
    <name evidence="3" type="ORF">DPMN_133946</name>
    <name evidence="4" type="ORF">DPMN_134107</name>
</gene>
<reference evidence="4" key="1">
    <citation type="journal article" date="2019" name="bioRxiv">
        <title>The Genome of the Zebra Mussel, Dreissena polymorpha: A Resource for Invasive Species Research.</title>
        <authorList>
            <person name="McCartney M.A."/>
            <person name="Auch B."/>
            <person name="Kono T."/>
            <person name="Mallez S."/>
            <person name="Zhang Y."/>
            <person name="Obille A."/>
            <person name="Becker A."/>
            <person name="Abrahante J.E."/>
            <person name="Garbe J."/>
            <person name="Badalamenti J.P."/>
            <person name="Herman A."/>
            <person name="Mangelson H."/>
            <person name="Liachko I."/>
            <person name="Sullivan S."/>
            <person name="Sone E.D."/>
            <person name="Koren S."/>
            <person name="Silverstein K.A.T."/>
            <person name="Beckman K.B."/>
            <person name="Gohl D.M."/>
        </authorList>
    </citation>
    <scope>NUCLEOTIDE SEQUENCE</scope>
    <source>
        <strain evidence="4">Duluth1</strain>
        <tissue evidence="4">Whole animal</tissue>
    </source>
</reference>
<dbReference type="SUPFAM" id="SSF50729">
    <property type="entry name" value="PH domain-like"/>
    <property type="match status" value="1"/>
</dbReference>
<dbReference type="EMBL" id="JAIWYP010000006">
    <property type="protein sequence ID" value="KAH3805641.1"/>
    <property type="molecule type" value="Genomic_DNA"/>
</dbReference>
<organism evidence="4 5">
    <name type="scientific">Dreissena polymorpha</name>
    <name type="common">Zebra mussel</name>
    <name type="synonym">Mytilus polymorpha</name>
    <dbReference type="NCBI Taxonomy" id="45954"/>
    <lineage>
        <taxon>Eukaryota</taxon>
        <taxon>Metazoa</taxon>
        <taxon>Spiralia</taxon>
        <taxon>Lophotrochozoa</taxon>
        <taxon>Mollusca</taxon>
        <taxon>Bivalvia</taxon>
        <taxon>Autobranchia</taxon>
        <taxon>Heteroconchia</taxon>
        <taxon>Euheterodonta</taxon>
        <taxon>Imparidentia</taxon>
        <taxon>Neoheterodontei</taxon>
        <taxon>Myida</taxon>
        <taxon>Dreissenoidea</taxon>
        <taxon>Dreissenidae</taxon>
        <taxon>Dreissena</taxon>
    </lineage>
</organism>
<evidence type="ECO:0000313" key="5">
    <source>
        <dbReference type="Proteomes" id="UP000828390"/>
    </source>
</evidence>
<evidence type="ECO:0000313" key="3">
    <source>
        <dbReference type="EMBL" id="KAH3805641.1"/>
    </source>
</evidence>
<comment type="caution">
    <text evidence="4">The sequence shown here is derived from an EMBL/GenBank/DDBJ whole genome shotgun (WGS) entry which is preliminary data.</text>
</comment>
<dbReference type="InterPro" id="IPR051133">
    <property type="entry name" value="Adapter_Engulfment-Domain"/>
</dbReference>
<evidence type="ECO:0000313" key="4">
    <source>
        <dbReference type="EMBL" id="KAH3805799.1"/>
    </source>
</evidence>
<evidence type="ECO:0000259" key="2">
    <source>
        <dbReference type="PROSITE" id="PS01179"/>
    </source>
</evidence>
<evidence type="ECO:0000256" key="1">
    <source>
        <dbReference type="SAM" id="MobiDB-lite"/>
    </source>
</evidence>
<dbReference type="EMBL" id="JAIWYP010000006">
    <property type="protein sequence ID" value="KAH3805799.1"/>
    <property type="molecule type" value="Genomic_DNA"/>
</dbReference>
<dbReference type="PANTHER" id="PTHR11232:SF74">
    <property type="entry name" value="PTB DOMAIN-CONTAINING ADAPTER PROTEIN CED-6-LIKE PROTEIN"/>
    <property type="match status" value="1"/>
</dbReference>
<dbReference type="AlphaFoldDB" id="A0A9D4FYC9"/>
<dbReference type="InterPro" id="IPR006020">
    <property type="entry name" value="PTB/PI_dom"/>
</dbReference>
<reference evidence="4" key="2">
    <citation type="submission" date="2020-11" db="EMBL/GenBank/DDBJ databases">
        <authorList>
            <person name="McCartney M.A."/>
            <person name="Auch B."/>
            <person name="Kono T."/>
            <person name="Mallez S."/>
            <person name="Becker A."/>
            <person name="Gohl D.M."/>
            <person name="Silverstein K.A.T."/>
            <person name="Koren S."/>
            <person name="Bechman K.B."/>
            <person name="Herman A."/>
            <person name="Abrahante J.E."/>
            <person name="Garbe J."/>
        </authorList>
    </citation>
    <scope>NUCLEOTIDE SEQUENCE</scope>
    <source>
        <strain evidence="4">Duluth1</strain>
        <tissue evidence="4">Whole animal</tissue>
    </source>
</reference>
<dbReference type="CDD" id="cd00934">
    <property type="entry name" value="PTB"/>
    <property type="match status" value="1"/>
</dbReference>
<name>A0A9D4FYC9_DREPO</name>
<dbReference type="Pfam" id="PF14719">
    <property type="entry name" value="PID_2"/>
    <property type="match status" value="1"/>
</dbReference>
<dbReference type="Gene3D" id="2.30.29.30">
    <property type="entry name" value="Pleckstrin-homology domain (PH domain)/Phosphotyrosine-binding domain (PTB)"/>
    <property type="match status" value="1"/>
</dbReference>
<dbReference type="InterPro" id="IPR011993">
    <property type="entry name" value="PH-like_dom_sf"/>
</dbReference>
<proteinExistence type="predicted"/>
<feature type="region of interest" description="Disordered" evidence="1">
    <location>
        <begin position="234"/>
        <end position="272"/>
    </location>
</feature>